<evidence type="ECO:0000313" key="2">
    <source>
        <dbReference type="Proteomes" id="UP000594603"/>
    </source>
</evidence>
<gene>
    <name evidence="1" type="ORF">HH195_12460</name>
</gene>
<keyword evidence="1" id="KW-0614">Plasmid</keyword>
<protein>
    <submittedName>
        <fullName evidence="1">Uncharacterized protein</fullName>
    </submittedName>
</protein>
<geneLocation type="plasmid" evidence="1 2">
    <name>p10</name>
</geneLocation>
<reference evidence="1" key="1">
    <citation type="submission" date="2020-04" db="EMBL/GenBank/DDBJ databases">
        <title>A novel bacterium ('Candidatus Sarcina troglodytae' sp. nov.) linked to a protracted, uniformly lethal epizootic among sanctuary western chimpanzees (Pan troglodytes verus) in Sierra Leone.</title>
        <authorList>
            <person name="Owens L.A."/>
            <person name="Colitti B."/>
            <person name="Hirji I."/>
            <person name="Pizaro A."/>
            <person name="Jaffe J.E."/>
            <person name="Moittie S."/>
            <person name="Bishop-Lilly K.A."/>
            <person name="Estrella L.A."/>
            <person name="Voegtly L.J."/>
            <person name="Kuhn J.H."/>
            <person name="Suen G."/>
            <person name="Deblois C.L."/>
            <person name="Dunn C."/>
            <person name="Juan-Salles C."/>
            <person name="Goldberg T.L."/>
        </authorList>
    </citation>
    <scope>NUCLEOTIDE SEQUENCE</scope>
    <source>
        <strain evidence="1">JB2</strain>
    </source>
</reference>
<keyword evidence="2" id="KW-1185">Reference proteome</keyword>
<dbReference type="EMBL" id="CP051764">
    <property type="protein sequence ID" value="QPJ86777.1"/>
    <property type="molecule type" value="Genomic_DNA"/>
</dbReference>
<sequence length="107" mass="12554">MMKEKKFESESKLNMVLTFVGWLILVLGIIGGLIIAFTKVENESYYYTREVYSSLNMGIGITMVILSVLMWCVCLFMVRHLEMQEETLIKQKEQLFYLQVLTEKEKV</sequence>
<organism evidence="1 2">
    <name type="scientific">Candidatus Sarcina troglodytae</name>
    <dbReference type="NCBI Taxonomy" id="2726954"/>
    <lineage>
        <taxon>Bacteria</taxon>
        <taxon>Bacillati</taxon>
        <taxon>Bacillota</taxon>
        <taxon>Clostridia</taxon>
        <taxon>Eubacteriales</taxon>
        <taxon>Clostridiaceae</taxon>
        <taxon>Sarcina</taxon>
    </lineage>
</organism>
<accession>A0ACD1BIB7</accession>
<proteinExistence type="predicted"/>
<dbReference type="Proteomes" id="UP000594603">
    <property type="component" value="Plasmid p10"/>
</dbReference>
<name>A0ACD1BIB7_9CLOT</name>
<evidence type="ECO:0000313" key="1">
    <source>
        <dbReference type="EMBL" id="QPJ86777.1"/>
    </source>
</evidence>